<gene>
    <name evidence="1" type="primary">dprA</name>
    <name evidence="1" type="ORF">CS063_00135</name>
</gene>
<comment type="caution">
    <text evidence="1">The sequence shown here is derived from an EMBL/GenBank/DDBJ whole genome shotgun (WGS) entry which is preliminary data.</text>
</comment>
<evidence type="ECO:0000313" key="1">
    <source>
        <dbReference type="EMBL" id="PHV71925.1"/>
    </source>
</evidence>
<proteinExistence type="predicted"/>
<accession>A0AC61DFA4</accession>
<organism evidence="1 2">
    <name type="scientific">Sporanaerobium hydrogeniformans</name>
    <dbReference type="NCBI Taxonomy" id="3072179"/>
    <lineage>
        <taxon>Bacteria</taxon>
        <taxon>Bacillati</taxon>
        <taxon>Bacillota</taxon>
        <taxon>Clostridia</taxon>
        <taxon>Lachnospirales</taxon>
        <taxon>Lachnospiraceae</taxon>
        <taxon>Sporanaerobium</taxon>
    </lineage>
</organism>
<protein>
    <submittedName>
        <fullName evidence="1">DNA-protecting protein DprA</fullName>
    </submittedName>
</protein>
<sequence>MKVYIIALVELGLSNNDIAKLVAIVSETDIKDIFRGMYLDIQFRYNLDLNKYLKLFQDKDKLVASIIKARNILNKCKELGIKSISINSKRYPQVLKEIDNPPVVLYYKGSEISKAHNKSIGCVGTRDITEFGVNAVTKLVPSLVSEGFTIISGLAEGVDAYSHKVCLESKGITIAVLAHGLDYIYPQSNRLLAEKIINSGGTLVSEYPPGTRADKFRFVHRNRIISGLAKGLLVFECKEKSGTIHTVNFSIEQNKPVFCPKPSIITDTTKGLTYLIETHKAIGIPSTNSYDLLVYNLGYKLKNKEKLKRIKANNASAMINNINIYPQQIFSIMSSDDTCTSSVKVDRETYSLYKEYLSKYHLSNKDVINAVILSLAEQYKKEQG</sequence>
<keyword evidence="2" id="KW-1185">Reference proteome</keyword>
<dbReference type="EMBL" id="PEDL01000001">
    <property type="protein sequence ID" value="PHV71925.1"/>
    <property type="molecule type" value="Genomic_DNA"/>
</dbReference>
<name>A0AC61DFA4_9FIRM</name>
<reference evidence="1" key="1">
    <citation type="submission" date="2017-10" db="EMBL/GenBank/DDBJ databases">
        <title>Genome sequence of cellulolytic Lachnospiraceae bacterium XHS1971 isolated from hotspring sediment.</title>
        <authorList>
            <person name="Vasudevan G."/>
            <person name="Joshi A.J."/>
            <person name="Hivarkar S."/>
            <person name="Lanjekar V.B."/>
            <person name="Dhakephalkar P.K."/>
            <person name="Dagar S."/>
        </authorList>
    </citation>
    <scope>NUCLEOTIDE SEQUENCE</scope>
    <source>
        <strain evidence="1">XHS1971</strain>
    </source>
</reference>
<dbReference type="Proteomes" id="UP000224460">
    <property type="component" value="Unassembled WGS sequence"/>
</dbReference>
<evidence type="ECO:0000313" key="2">
    <source>
        <dbReference type="Proteomes" id="UP000224460"/>
    </source>
</evidence>